<dbReference type="Pfam" id="PF13304">
    <property type="entry name" value="AAA_21"/>
    <property type="match status" value="1"/>
</dbReference>
<dbReference type="EMBL" id="CP017902">
    <property type="protein sequence ID" value="ARP18140.1"/>
    <property type="molecule type" value="Genomic_DNA"/>
</dbReference>
<reference evidence="2" key="1">
    <citation type="submission" date="2016-10" db="EMBL/GenBank/DDBJ databases">
        <title>The High Quality Genome of Vibrio alginolyticus K01M1.</title>
        <authorList>
            <person name="Wendling C."/>
            <person name="Chibani C.M."/>
            <person name="Hertel R."/>
            <person name="Sproer C."/>
            <person name="Bunk B."/>
            <person name="Overmann J."/>
            <person name="Roth O."/>
            <person name="Liesegang H."/>
        </authorList>
    </citation>
    <scope>NUCLEOTIDE SEQUENCE</scope>
    <source>
        <strain evidence="2">K05K4</strain>
    </source>
</reference>
<dbReference type="GO" id="GO:0016887">
    <property type="term" value="F:ATP hydrolysis activity"/>
    <property type="evidence" value="ECO:0007669"/>
    <property type="project" value="InterPro"/>
</dbReference>
<dbReference type="GO" id="GO:0005524">
    <property type="term" value="F:ATP binding"/>
    <property type="evidence" value="ECO:0007669"/>
    <property type="project" value="InterPro"/>
</dbReference>
<organism evidence="2">
    <name type="scientific">Vibrio alginolyticus</name>
    <dbReference type="NCBI Taxonomy" id="663"/>
    <lineage>
        <taxon>Bacteria</taxon>
        <taxon>Pseudomonadati</taxon>
        <taxon>Pseudomonadota</taxon>
        <taxon>Gammaproteobacteria</taxon>
        <taxon>Vibrionales</taxon>
        <taxon>Vibrionaceae</taxon>
        <taxon>Vibrio</taxon>
    </lineage>
</organism>
<proteinExistence type="predicted"/>
<evidence type="ECO:0000313" key="2">
    <source>
        <dbReference type="EMBL" id="ARP18140.1"/>
    </source>
</evidence>
<dbReference type="PANTHER" id="PTHR40396:SF1">
    <property type="entry name" value="ATPASE AAA-TYPE CORE DOMAIN-CONTAINING PROTEIN"/>
    <property type="match status" value="1"/>
</dbReference>
<dbReference type="RefSeq" id="WP_086046673.1">
    <property type="nucleotide sequence ID" value="NZ_CP017889.1"/>
</dbReference>
<feature type="domain" description="ATPase AAA-type core" evidence="1">
    <location>
        <begin position="42"/>
        <end position="342"/>
    </location>
</feature>
<dbReference type="InterPro" id="IPR027417">
    <property type="entry name" value="P-loop_NTPase"/>
</dbReference>
<name>A0A1W6UJM2_VIBAL</name>
<accession>A0A1W6UJM2</accession>
<evidence type="ECO:0000259" key="1">
    <source>
        <dbReference type="Pfam" id="PF13304"/>
    </source>
</evidence>
<dbReference type="PANTHER" id="PTHR40396">
    <property type="entry name" value="ATPASE-LIKE PROTEIN"/>
    <property type="match status" value="1"/>
</dbReference>
<protein>
    <recommendedName>
        <fullName evidence="1">ATPase AAA-type core domain-containing protein</fullName>
    </recommendedName>
</protein>
<dbReference type="SUPFAM" id="SSF52540">
    <property type="entry name" value="P-loop containing nucleoside triphosphate hydrolases"/>
    <property type="match status" value="1"/>
</dbReference>
<dbReference type="InterPro" id="IPR003959">
    <property type="entry name" value="ATPase_AAA_core"/>
</dbReference>
<sequence length="411" mass="46560">MIKRFGLKNFSSFKEGAEISFEFDGNTPVSVSNGESVGTVLGIKGANGSGKTNILKGLAFLYSFVTKRMTTKHKFQSNEEYVDLPIESFFFSEEPSEFYIELISNGVTYYYELDVTKKGIVRELFVKEVDKKDVVFLERMRNEITYCDSQYEELKSLKLKEDQSLLSLPSDFNFHGDMADLVILYKEFSLIMFNVGAHGMKTDTEDSTADSLATFYKANPDALEFVKSVIRSGDEGICDIEIKTLKDGTGEDIDYPVFIHEHQGQRFGLLYSDESMGTKVLFNNLLKYWLTLKNGGVLIFDEFDIHLHSMILPEVIKLFTSPKTNPKKSQLIITAHNTEIIDSLGRYRTILVNKDKNESYCYRLDSISMLRNDRPISPFYQKGKIGGVPKSVAGLSERVAKPQVSSEVERG</sequence>
<dbReference type="Gene3D" id="3.40.50.300">
    <property type="entry name" value="P-loop containing nucleotide triphosphate hydrolases"/>
    <property type="match status" value="1"/>
</dbReference>
<gene>
    <name evidence="2" type="ORF">K05K4_13020</name>
</gene>
<dbReference type="AlphaFoldDB" id="A0A1W6UJM2"/>